<protein>
    <submittedName>
        <fullName evidence="2">Uncharacterized protein</fullName>
    </submittedName>
</protein>
<dbReference type="AlphaFoldDB" id="A0AAD5C3U1"/>
<reference evidence="2" key="1">
    <citation type="submission" date="2022-06" db="EMBL/GenBank/DDBJ databases">
        <title>Uncovering the hologenomic basis of an extraordinary plant invasion.</title>
        <authorList>
            <person name="Bieker V.C."/>
            <person name="Martin M.D."/>
            <person name="Gilbert T."/>
            <person name="Hodgins K."/>
            <person name="Battlay P."/>
            <person name="Petersen B."/>
            <person name="Wilson J."/>
        </authorList>
    </citation>
    <scope>NUCLEOTIDE SEQUENCE</scope>
    <source>
        <strain evidence="2">AA19_3_7</strain>
        <tissue evidence="2">Leaf</tissue>
    </source>
</reference>
<keyword evidence="3" id="KW-1185">Reference proteome</keyword>
<dbReference type="PANTHER" id="PTHR46807:SF8">
    <property type="entry name" value="TRANSCRIPTION FACTOR PIF1-LIKE ISOFORM X2"/>
    <property type="match status" value="1"/>
</dbReference>
<dbReference type="Proteomes" id="UP001206925">
    <property type="component" value="Unassembled WGS sequence"/>
</dbReference>
<feature type="non-terminal residue" evidence="2">
    <location>
        <position position="186"/>
    </location>
</feature>
<dbReference type="GO" id="GO:0003700">
    <property type="term" value="F:DNA-binding transcription factor activity"/>
    <property type="evidence" value="ECO:0007669"/>
    <property type="project" value="InterPro"/>
</dbReference>
<dbReference type="InterPro" id="IPR044273">
    <property type="entry name" value="PIF3-like"/>
</dbReference>
<organism evidence="2 3">
    <name type="scientific">Ambrosia artemisiifolia</name>
    <name type="common">Common ragweed</name>
    <dbReference type="NCBI Taxonomy" id="4212"/>
    <lineage>
        <taxon>Eukaryota</taxon>
        <taxon>Viridiplantae</taxon>
        <taxon>Streptophyta</taxon>
        <taxon>Embryophyta</taxon>
        <taxon>Tracheophyta</taxon>
        <taxon>Spermatophyta</taxon>
        <taxon>Magnoliopsida</taxon>
        <taxon>eudicotyledons</taxon>
        <taxon>Gunneridae</taxon>
        <taxon>Pentapetalae</taxon>
        <taxon>asterids</taxon>
        <taxon>campanulids</taxon>
        <taxon>Asterales</taxon>
        <taxon>Asteraceae</taxon>
        <taxon>Asteroideae</taxon>
        <taxon>Heliantheae alliance</taxon>
        <taxon>Heliantheae</taxon>
        <taxon>Ambrosia</taxon>
    </lineage>
</organism>
<name>A0AAD5C3U1_AMBAR</name>
<gene>
    <name evidence="2" type="ORF">M8C21_031975</name>
</gene>
<dbReference type="EMBL" id="JAMZMK010009703">
    <property type="protein sequence ID" value="KAI7734520.1"/>
    <property type="molecule type" value="Genomic_DNA"/>
</dbReference>
<proteinExistence type="predicted"/>
<comment type="caution">
    <text evidence="2">The sequence shown here is derived from an EMBL/GenBank/DDBJ whole genome shotgun (WGS) entry which is preliminary data.</text>
</comment>
<dbReference type="PANTHER" id="PTHR46807">
    <property type="entry name" value="TRANSCRIPTION FACTOR PIF3"/>
    <property type="match status" value="1"/>
</dbReference>
<evidence type="ECO:0000256" key="1">
    <source>
        <dbReference type="SAM" id="MobiDB-lite"/>
    </source>
</evidence>
<evidence type="ECO:0000313" key="3">
    <source>
        <dbReference type="Proteomes" id="UP001206925"/>
    </source>
</evidence>
<evidence type="ECO:0000313" key="2">
    <source>
        <dbReference type="EMBL" id="KAI7734520.1"/>
    </source>
</evidence>
<sequence length="186" mass="20600">MGGDEEIMELLWHNGQVVMQSQNQRSKKPDTGEIEPTRTSDHVFMHEDETASWLQYPLDDNPLENYMYGTGTDLIPSLPPPQPIPSRPLVPPNRCLEVEQKYTSFGHFTRPSWSKITSESRASRVSEKPAAGREMETCEMSVTSSGGSGGSASMEPLSEKPPPVTDERKRKGVGADDNEGHSKVNN</sequence>
<feature type="compositionally biased region" description="Basic and acidic residues" evidence="1">
    <location>
        <begin position="121"/>
        <end position="136"/>
    </location>
</feature>
<accession>A0AAD5C3U1</accession>
<feature type="region of interest" description="Disordered" evidence="1">
    <location>
        <begin position="114"/>
        <end position="186"/>
    </location>
</feature>
<feature type="compositionally biased region" description="Basic and acidic residues" evidence="1">
    <location>
        <begin position="27"/>
        <end position="37"/>
    </location>
</feature>
<feature type="region of interest" description="Disordered" evidence="1">
    <location>
        <begin position="18"/>
        <end position="37"/>
    </location>
</feature>